<keyword evidence="14" id="KW-0966">Cell projection</keyword>
<dbReference type="Pfam" id="PF12774">
    <property type="entry name" value="AAA_6"/>
    <property type="match status" value="1"/>
</dbReference>
<keyword evidence="13" id="KW-0206">Cytoskeleton</keyword>
<dbReference type="InterPro" id="IPR027417">
    <property type="entry name" value="P-loop_NTPase"/>
</dbReference>
<dbReference type="InterPro" id="IPR042228">
    <property type="entry name" value="Dynein_linker_3"/>
</dbReference>
<evidence type="ECO:0000256" key="12">
    <source>
        <dbReference type="ARBA" id="ARBA00023175"/>
    </source>
</evidence>
<feature type="transmembrane region" description="Helical" evidence="17">
    <location>
        <begin position="2148"/>
        <end position="2165"/>
    </location>
</feature>
<keyword evidence="8" id="KW-0067">ATP-binding</keyword>
<evidence type="ECO:0000256" key="15">
    <source>
        <dbReference type="SAM" id="Coils"/>
    </source>
</evidence>
<comment type="subcellular location">
    <subcellularLocation>
        <location evidence="1">Cytoplasm</location>
        <location evidence="1">Cytoskeleton</location>
        <location evidence="1">Cilium axoneme</location>
    </subcellularLocation>
</comment>
<dbReference type="FunFam" id="1.20.58.1120:FF:000008">
    <property type="entry name" value="Dynein heavy chain 10, axonemal"/>
    <property type="match status" value="1"/>
</dbReference>
<feature type="coiled-coil region" evidence="15">
    <location>
        <begin position="1451"/>
        <end position="1505"/>
    </location>
</feature>
<dbReference type="GO" id="GO:0030473">
    <property type="term" value="P:nuclear migration along microtubule"/>
    <property type="evidence" value="ECO:0007669"/>
    <property type="project" value="UniProtKB-ARBA"/>
</dbReference>
<protein>
    <recommendedName>
        <fullName evidence="3">Dynein heavy chain, cytoplasmic</fullName>
    </recommendedName>
</protein>
<dbReference type="GO" id="GO:0000070">
    <property type="term" value="P:mitotic sister chromatid segregation"/>
    <property type="evidence" value="ECO:0007669"/>
    <property type="project" value="UniProtKB-ARBA"/>
</dbReference>
<dbReference type="InterPro" id="IPR035699">
    <property type="entry name" value="AAA_6"/>
</dbReference>
<evidence type="ECO:0000256" key="4">
    <source>
        <dbReference type="ARBA" id="ARBA00022490"/>
    </source>
</evidence>
<dbReference type="SUPFAM" id="SSF52540">
    <property type="entry name" value="P-loop containing nucleoside triphosphate hydrolases"/>
    <property type="match status" value="1"/>
</dbReference>
<proteinExistence type="inferred from homology"/>
<dbReference type="InterPro" id="IPR013594">
    <property type="entry name" value="Dynein_heavy_tail"/>
</dbReference>
<dbReference type="Gene3D" id="1.20.58.1120">
    <property type="match status" value="1"/>
</dbReference>
<evidence type="ECO:0000256" key="2">
    <source>
        <dbReference type="ARBA" id="ARBA00008887"/>
    </source>
</evidence>
<evidence type="ECO:0000256" key="6">
    <source>
        <dbReference type="ARBA" id="ARBA00022737"/>
    </source>
</evidence>
<comment type="caution">
    <text evidence="21">The sequence shown here is derived from an EMBL/GenBank/DDBJ whole genome shotgun (WGS) entry which is preliminary data.</text>
</comment>
<dbReference type="GO" id="GO:0000235">
    <property type="term" value="C:astral microtubule"/>
    <property type="evidence" value="ECO:0007669"/>
    <property type="project" value="UniProtKB-ARBA"/>
</dbReference>
<comment type="similarity">
    <text evidence="2">Belongs to the dynein heavy chain family.</text>
</comment>
<dbReference type="FunFam" id="3.40.50.300:FF:000996">
    <property type="entry name" value="Cytoplasmic dynein heavy chain"/>
    <property type="match status" value="1"/>
</dbReference>
<evidence type="ECO:0000256" key="11">
    <source>
        <dbReference type="ARBA" id="ARBA00023069"/>
    </source>
</evidence>
<dbReference type="Gene3D" id="3.20.180.20">
    <property type="entry name" value="Dynein heavy chain, N-terminal domain 2"/>
    <property type="match status" value="1"/>
</dbReference>
<dbReference type="Proteomes" id="UP000762676">
    <property type="component" value="Unassembled WGS sequence"/>
</dbReference>
<feature type="region of interest" description="Disordered" evidence="16">
    <location>
        <begin position="271"/>
        <end position="338"/>
    </location>
</feature>
<evidence type="ECO:0000256" key="3">
    <source>
        <dbReference type="ARBA" id="ARBA00022197"/>
    </source>
</evidence>
<evidence type="ECO:0000256" key="5">
    <source>
        <dbReference type="ARBA" id="ARBA00022701"/>
    </source>
</evidence>
<keyword evidence="17" id="KW-0472">Membrane</keyword>
<feature type="compositionally biased region" description="Polar residues" evidence="16">
    <location>
        <begin position="90"/>
        <end position="104"/>
    </location>
</feature>
<dbReference type="InterPro" id="IPR042222">
    <property type="entry name" value="Dynein_2_N"/>
</dbReference>
<keyword evidence="7" id="KW-0547">Nucleotide-binding</keyword>
<keyword evidence="10 15" id="KW-0175">Coiled coil</keyword>
<feature type="compositionally biased region" description="Low complexity" evidence="16">
    <location>
        <begin position="285"/>
        <end position="301"/>
    </location>
</feature>
<feature type="compositionally biased region" description="Polar residues" evidence="16">
    <location>
        <begin position="124"/>
        <end position="140"/>
    </location>
</feature>
<dbReference type="FunFam" id="1.20.140.100:FF:000001">
    <property type="entry name" value="dynein heavy chain 17, axonemal"/>
    <property type="match status" value="1"/>
</dbReference>
<dbReference type="PANTHER" id="PTHR22878">
    <property type="entry name" value="DYNEIN HEAVY CHAIN 6, AXONEMAL-LIKE-RELATED"/>
    <property type="match status" value="1"/>
</dbReference>
<evidence type="ECO:0000256" key="14">
    <source>
        <dbReference type="ARBA" id="ARBA00023273"/>
    </source>
</evidence>
<dbReference type="GO" id="GO:0045505">
    <property type="term" value="F:dynein intermediate chain binding"/>
    <property type="evidence" value="ECO:0007669"/>
    <property type="project" value="InterPro"/>
</dbReference>
<name>A0AAV4H6Z1_9GAST</name>
<evidence type="ECO:0000256" key="9">
    <source>
        <dbReference type="ARBA" id="ARBA00023017"/>
    </source>
</evidence>
<dbReference type="InterPro" id="IPR026983">
    <property type="entry name" value="DHC"/>
</dbReference>
<dbReference type="FunFam" id="3.20.180.20:FF:000001">
    <property type="entry name" value="Dynein axonemal heavy chain 5"/>
    <property type="match status" value="1"/>
</dbReference>
<dbReference type="EMBL" id="BMAT01012505">
    <property type="protein sequence ID" value="GFR93509.1"/>
    <property type="molecule type" value="Genomic_DNA"/>
</dbReference>
<dbReference type="PANTHER" id="PTHR22878:SF63">
    <property type="entry name" value="DYNEIN AXONEMAL HEAVY CHAIN 10"/>
    <property type="match status" value="1"/>
</dbReference>
<feature type="compositionally biased region" description="Acidic residues" evidence="16">
    <location>
        <begin position="70"/>
        <end position="85"/>
    </location>
</feature>
<feature type="domain" description="Dynein heavy chain linker" evidence="19">
    <location>
        <begin position="1486"/>
        <end position="1892"/>
    </location>
</feature>
<gene>
    <name evidence="21" type="ORF">ElyMa_006227200</name>
</gene>
<keyword evidence="6" id="KW-0677">Repeat</keyword>
<dbReference type="Pfam" id="PF08393">
    <property type="entry name" value="DHC_N2"/>
    <property type="match status" value="1"/>
</dbReference>
<dbReference type="GO" id="GO:0005938">
    <property type="term" value="C:cell cortex"/>
    <property type="evidence" value="ECO:0007669"/>
    <property type="project" value="UniProtKB-ARBA"/>
</dbReference>
<evidence type="ECO:0000259" key="20">
    <source>
        <dbReference type="Pfam" id="PF12774"/>
    </source>
</evidence>
<feature type="region of interest" description="Disordered" evidence="16">
    <location>
        <begin position="67"/>
        <end position="140"/>
    </location>
</feature>
<evidence type="ECO:0000313" key="22">
    <source>
        <dbReference type="Proteomes" id="UP000762676"/>
    </source>
</evidence>
<evidence type="ECO:0000256" key="7">
    <source>
        <dbReference type="ARBA" id="ARBA00022741"/>
    </source>
</evidence>
<organism evidence="21 22">
    <name type="scientific">Elysia marginata</name>
    <dbReference type="NCBI Taxonomy" id="1093978"/>
    <lineage>
        <taxon>Eukaryota</taxon>
        <taxon>Metazoa</taxon>
        <taxon>Spiralia</taxon>
        <taxon>Lophotrochozoa</taxon>
        <taxon>Mollusca</taxon>
        <taxon>Gastropoda</taxon>
        <taxon>Heterobranchia</taxon>
        <taxon>Euthyneura</taxon>
        <taxon>Panpulmonata</taxon>
        <taxon>Sacoglossa</taxon>
        <taxon>Placobranchoidea</taxon>
        <taxon>Plakobranchidae</taxon>
        <taxon>Elysia</taxon>
    </lineage>
</organism>
<keyword evidence="17" id="KW-0812">Transmembrane</keyword>
<keyword evidence="4" id="KW-0963">Cytoplasm</keyword>
<dbReference type="GO" id="GO:0008569">
    <property type="term" value="F:minus-end-directed microtubule motor activity"/>
    <property type="evidence" value="ECO:0007669"/>
    <property type="project" value="UniProtKB-ARBA"/>
</dbReference>
<keyword evidence="12" id="KW-0505">Motor protein</keyword>
<keyword evidence="9" id="KW-0243">Dynein</keyword>
<keyword evidence="11" id="KW-0969">Cilium</keyword>
<evidence type="ECO:0000256" key="16">
    <source>
        <dbReference type="SAM" id="MobiDB-lite"/>
    </source>
</evidence>
<sequence length="2166" mass="249578">MDDIRYEWIRDRVYQGLGLRKASIFEHFLECQESELAVFLNKVSKPLDDCVPILFYKQIVYIPRYSSDTSEVDPPVDEIREEEASVSDLPPTTSGANLDSQTTGLLRPGESPRPGDATLPLSAEVSSQPDPAKVSSNSSTLRASLATSPSYAMFPSSTQDVMGNFRGDRVTRLQMVWGNLPEDVANSGVTSVFFTRVANEMVPVYENKVEADKDMPNHIEYGILNGNALGMLERILSLLYHPLLLYNQYQGADSVNELLLAAELENAITLQEERDQKKPEQDKSTIATTTLNTAIATANATGPPTPKKSRRPSIYTEIGQKTPTDANQKKRRMSRSEGCTVAGVARDEFLIGMQKFMMSIEKKLQEIQGSLKFAMPDVLLTGKPHVDTKDELAMKIIHESVQNFQFQVDALLEETLGMPRLGDGPLAEIKYWKERDRILSGVVDQLHDPKIKYILDLHMRTEMEFEFTRKDLMKYAVEAHDNVRFLSTLERHFRNIKYGATFQTVTESLAPMMNAMRMIWIISRHYNTDELMVPLMSRIAWELCERVTRVVNVSTLFKLNTSTIKKITASAVTMLDTWKSSYLFIRAKIETSGRGVRWEFDRKKLFDRSEYMAIICRDLHDMAQVIEEFLNIFSQELKNVTGDSERIDEVVDQVYELVDPIVQLPYDVFSATRASSWKNLKSKFYKRVKEIEQTAKVFIDDSFQSLRSSEGAFELLMKLKGIKSRETVNQRMQSKFRNVIMQFNKEIDTTSTIFIENKSKPPVFRNYPPVSGSVYWERFLVYRIKSSIIRFQSMQEMMSTDLGKMASTKYLTTAKTMRKYELQVAGRWSESVERHLNQYLSYPLIIKNVTNPAETTRVSSFDFNSLLMTTDPVKIMESKSTTLSQLGARFVINMHRSLPTIIAETKRLVTLGMYVPGVAKNVAMEEEKLHNHMLQMTSVLDKYYEILDSLNNAQTILLQNHLIRVRHLLKAPAKRMNWCSLIIPIYVDRTLAQLGSFETMVKAVQRISLDMEDILDMVKNQHMFKMKAPLFPDHFYNCKEVLDYAYAQRDLDIEILAKKVSSIGVFIFKMESVLASTTPPVGPSQYIPSYYAYWERKIFYAITAMVIRNLKKFIYQLKNDKPLFAVECLLAPPDVILNPQTNDIYKTVVSSAKDMVLRAKKFVRWLHGTCTEAPPQRVKFSDEPYVFSFLPDVAGNPEVIELVAECDESIFKALINVQKYMSRWKKHRHLWKSDKEDQLNKWLDRSRTAVDFDYRFQHYHRCIREVMQLPSHKDIGCIHLNTEPLAEAAVTHAREWISLLAKKLSTRAGLQVRSIHTEMMDKWSDLDDRTDNLEELKSVLTTIQSIKDLLLVWETRWRAVQEDFRTLLVYNVEVPEEDLQLQRDLPVTYQVLLMKAKKRDNRLMSVKEKFKGITARLVSEFAKDAEAFYEKFIAEGPGSVGDNLPLGDSLMQQYEKMVEELEERRLELTTAEKLLHVPCTVFEGLAEAKKQMAGLQVIYALYREQAAAKNKWSETLWVDLDIDVMNRGIEDFIKQAKKWPKHIKRLPAAVSLDSQMKQFKDSLPLINDLKSEVLRERHWKELMEKTNQYFNMDPATFTLAGIFSMKLYRFTALINEIVVAATKEYSIEKGILDVEEAWKKAKFIVLPYVKGNRKAFILGPVDEISQNLDDTSINLQNMSASKYIGPFLVTVQAWEKALARIAEVLEVWLQVQRKWLYLEGIFGGGDISRQLPEQAKFFDKIDKHFKKIMEATNDNPNIKQCTHVDKRLEELISLSDGLEKCQKSLNDYLDSKRNAFPRFFFLSDDELLSILGSSDPECVQEHIIKMYDNIASLGFQKNPHNPKDLQVFSMISAEKEIMTLRNPINTTDRVETWMLDVLAEMRKTNRLITKEAIFYYCYKKARADWMLDYQGMVCLAASQVWWTWETEDVFRKLKVGVKTALKDYAKKMHMQIDQLVVKVRSNIAKNDRKKYNTALIVDVHARDIIDSFVRDSIMDEKEFEWESQLRFYWVRDYDELYIRQCTGSFLYGYEYMGLNGRLVITPLTDRIYLTLTQALSMNLGGAPAGPAGTGKTETTKDLAKALGLLCVVTNCGEGMDYKAFGKILSGLCQCGAWGCMDEFNRIDISVLSVISTQLQLIRQALVLKLTHFQVWPLYLCLMYVLLYVSY</sequence>
<dbReference type="GO" id="GO:0051959">
    <property type="term" value="F:dynein light intermediate chain binding"/>
    <property type="evidence" value="ECO:0007669"/>
    <property type="project" value="InterPro"/>
</dbReference>
<evidence type="ECO:0000259" key="18">
    <source>
        <dbReference type="Pfam" id="PF08385"/>
    </source>
</evidence>
<dbReference type="GO" id="GO:0005524">
    <property type="term" value="F:ATP binding"/>
    <property type="evidence" value="ECO:0007669"/>
    <property type="project" value="UniProtKB-KW"/>
</dbReference>
<evidence type="ECO:0000256" key="17">
    <source>
        <dbReference type="SAM" id="Phobius"/>
    </source>
</evidence>
<reference evidence="21 22" key="1">
    <citation type="journal article" date="2021" name="Elife">
        <title>Chloroplast acquisition without the gene transfer in kleptoplastic sea slugs, Plakobranchus ocellatus.</title>
        <authorList>
            <person name="Maeda T."/>
            <person name="Takahashi S."/>
            <person name="Yoshida T."/>
            <person name="Shimamura S."/>
            <person name="Takaki Y."/>
            <person name="Nagai Y."/>
            <person name="Toyoda A."/>
            <person name="Suzuki Y."/>
            <person name="Arimoto A."/>
            <person name="Ishii H."/>
            <person name="Satoh N."/>
            <person name="Nishiyama T."/>
            <person name="Hasebe M."/>
            <person name="Maruyama T."/>
            <person name="Minagawa J."/>
            <person name="Obokata J."/>
            <person name="Shigenobu S."/>
        </authorList>
    </citation>
    <scope>NUCLEOTIDE SEQUENCE [LARGE SCALE GENOMIC DNA]</scope>
</reference>
<dbReference type="GO" id="GO:0030286">
    <property type="term" value="C:dynein complex"/>
    <property type="evidence" value="ECO:0007669"/>
    <property type="project" value="UniProtKB-KW"/>
</dbReference>
<evidence type="ECO:0000259" key="19">
    <source>
        <dbReference type="Pfam" id="PF08393"/>
    </source>
</evidence>
<feature type="domain" description="Dynein heavy chain hydrolytic ATP-binding dynein motor region" evidence="20">
    <location>
        <begin position="2027"/>
        <end position="2149"/>
    </location>
</feature>
<evidence type="ECO:0000256" key="13">
    <source>
        <dbReference type="ARBA" id="ARBA00023212"/>
    </source>
</evidence>
<feature type="domain" description="Dynein heavy chain tail" evidence="18">
    <location>
        <begin position="397"/>
        <end position="983"/>
    </location>
</feature>
<dbReference type="Gene3D" id="1.20.140.100">
    <property type="entry name" value="Dynein heavy chain, N-terminal domain 2"/>
    <property type="match status" value="1"/>
</dbReference>
<evidence type="ECO:0000256" key="10">
    <source>
        <dbReference type="ARBA" id="ARBA00023054"/>
    </source>
</evidence>
<accession>A0AAV4H6Z1</accession>
<keyword evidence="5" id="KW-0493">Microtubule</keyword>
<dbReference type="Gene3D" id="1.10.287.2620">
    <property type="match status" value="1"/>
</dbReference>
<keyword evidence="22" id="KW-1185">Reference proteome</keyword>
<dbReference type="InterPro" id="IPR013602">
    <property type="entry name" value="Dynein_heavy_linker"/>
</dbReference>
<evidence type="ECO:0000256" key="1">
    <source>
        <dbReference type="ARBA" id="ARBA00004430"/>
    </source>
</evidence>
<dbReference type="Pfam" id="PF08385">
    <property type="entry name" value="DHC_N1"/>
    <property type="match status" value="1"/>
</dbReference>
<feature type="compositionally biased region" description="Basic and acidic residues" evidence="16">
    <location>
        <begin position="271"/>
        <end position="283"/>
    </location>
</feature>
<evidence type="ECO:0000313" key="21">
    <source>
        <dbReference type="EMBL" id="GFR93509.1"/>
    </source>
</evidence>
<evidence type="ECO:0000256" key="8">
    <source>
        <dbReference type="ARBA" id="ARBA00022840"/>
    </source>
</evidence>
<keyword evidence="17" id="KW-1133">Transmembrane helix</keyword>
<dbReference type="GO" id="GO:0005930">
    <property type="term" value="C:axoneme"/>
    <property type="evidence" value="ECO:0007669"/>
    <property type="project" value="UniProtKB-SubCell"/>
</dbReference>
<dbReference type="GO" id="GO:1902850">
    <property type="term" value="P:microtubule cytoskeleton organization involved in mitosis"/>
    <property type="evidence" value="ECO:0007669"/>
    <property type="project" value="UniProtKB-ARBA"/>
</dbReference>
<dbReference type="FunFam" id="1.10.287.2620:FF:000002">
    <property type="entry name" value="Dynein heavy chain 2, axonemal"/>
    <property type="match status" value="1"/>
</dbReference>
<dbReference type="Gene3D" id="3.40.50.300">
    <property type="entry name" value="P-loop containing nucleotide triphosphate hydrolases"/>
    <property type="match status" value="1"/>
</dbReference>